<dbReference type="EMBL" id="LT552047">
    <property type="protein sequence ID" value="SAL98095.1"/>
    <property type="molecule type" value="Genomic_DNA"/>
</dbReference>
<feature type="region of interest" description="Disordered" evidence="1">
    <location>
        <begin position="13"/>
        <end position="79"/>
    </location>
</feature>
<proteinExistence type="predicted"/>
<dbReference type="AlphaFoldDB" id="A0A168M7U3"/>
<sequence length="293" mass="32443">MVKGAFLSRLLLRSAKKTSTSRSKSRGISSSDTRSPPSSVTTISSSSSSSSSSSHASSSHSSPTKKKNQHAEPTLRASKQDQQHILSLLKISNADNPDHATWTEQAPLYYLRLYAATVHKLKRRQITSMEKQRAVYHLLSCLVIQKELDRFEPEFEYVGRKPRKTRYISTLIDTPVDSITPHQHPVLEASKRKPFAETLVIIIPSSPTFGATEATTPSSAPSTLSSSTPATAFLGYRQKGSNRSDPSLHRTVASYPQLHFSRSDTNLSSLTTTEDEEDNIPLAILKTRRFDCL</sequence>
<gene>
    <name evidence="2" type="primary">ABSGL_03622.1 scaffold 4609</name>
</gene>
<protein>
    <submittedName>
        <fullName evidence="2">Uncharacterized protein</fullName>
    </submittedName>
</protein>
<organism evidence="2">
    <name type="scientific">Absidia glauca</name>
    <name type="common">Pin mould</name>
    <dbReference type="NCBI Taxonomy" id="4829"/>
    <lineage>
        <taxon>Eukaryota</taxon>
        <taxon>Fungi</taxon>
        <taxon>Fungi incertae sedis</taxon>
        <taxon>Mucoromycota</taxon>
        <taxon>Mucoromycotina</taxon>
        <taxon>Mucoromycetes</taxon>
        <taxon>Mucorales</taxon>
        <taxon>Cunninghamellaceae</taxon>
        <taxon>Absidia</taxon>
    </lineage>
</organism>
<dbReference type="OrthoDB" id="2290633at2759"/>
<feature type="compositionally biased region" description="Low complexity" evidence="1">
    <location>
        <begin position="17"/>
        <end position="62"/>
    </location>
</feature>
<evidence type="ECO:0000313" key="2">
    <source>
        <dbReference type="EMBL" id="SAL98095.1"/>
    </source>
</evidence>
<reference evidence="2" key="1">
    <citation type="submission" date="2016-04" db="EMBL/GenBank/DDBJ databases">
        <authorList>
            <person name="Evans L.H."/>
            <person name="Alamgir A."/>
            <person name="Owens N."/>
            <person name="Weber N.D."/>
            <person name="Virtaneva K."/>
            <person name="Barbian K."/>
            <person name="Babar A."/>
            <person name="Rosenke K."/>
        </authorList>
    </citation>
    <scope>NUCLEOTIDE SEQUENCE [LARGE SCALE GENOMIC DNA]</scope>
    <source>
        <strain evidence="2">CBS 101.48</strain>
    </source>
</reference>
<accession>A0A168M7U3</accession>
<name>A0A168M7U3_ABSGL</name>
<dbReference type="Proteomes" id="UP000078561">
    <property type="component" value="Unassembled WGS sequence"/>
</dbReference>
<keyword evidence="3" id="KW-1185">Reference proteome</keyword>
<evidence type="ECO:0000256" key="1">
    <source>
        <dbReference type="SAM" id="MobiDB-lite"/>
    </source>
</evidence>
<evidence type="ECO:0000313" key="3">
    <source>
        <dbReference type="Proteomes" id="UP000078561"/>
    </source>
</evidence>
<dbReference type="InParanoid" id="A0A168M7U3"/>